<dbReference type="EMBL" id="SSMC01000002">
    <property type="protein sequence ID" value="THD67560.1"/>
    <property type="molecule type" value="Genomic_DNA"/>
</dbReference>
<evidence type="ECO:0000313" key="3">
    <source>
        <dbReference type="Proteomes" id="UP000305939"/>
    </source>
</evidence>
<accession>A0A4S3LZK1</accession>
<organism evidence="2 3">
    <name type="scientific">Robertkochia marina</name>
    <dbReference type="NCBI Taxonomy" id="1227945"/>
    <lineage>
        <taxon>Bacteria</taxon>
        <taxon>Pseudomonadati</taxon>
        <taxon>Bacteroidota</taxon>
        <taxon>Flavobacteriia</taxon>
        <taxon>Flavobacteriales</taxon>
        <taxon>Flavobacteriaceae</taxon>
        <taxon>Robertkochia</taxon>
    </lineage>
</organism>
<sequence length="153" mass="17210">MKVYRLGRKKYPDHLSGRGAAMASNRWNSKGVEMVYTAENRALALAEVAVHFSVGTLPSGYVMIEIDIPDALEIDVINPDDLPGKWNSFPHIKATRELGDAFIYKKKKVACKVPSSVVKGEYNILINPNHPDIDQIKITEITDFPIDRRLFKV</sequence>
<dbReference type="SMART" id="SM00953">
    <property type="entry name" value="RES"/>
    <property type="match status" value="1"/>
</dbReference>
<comment type="caution">
    <text evidence="2">The sequence shown here is derived from an EMBL/GenBank/DDBJ whole genome shotgun (WGS) entry which is preliminary data.</text>
</comment>
<gene>
    <name evidence="2" type="ORF">E7Z59_07820</name>
</gene>
<feature type="domain" description="RES" evidence="1">
    <location>
        <begin position="11"/>
        <end position="140"/>
    </location>
</feature>
<reference evidence="2 3" key="1">
    <citation type="submission" date="2019-04" db="EMBL/GenBank/DDBJ databases">
        <title>Draft genome sequence of Robertkochia marina CC-AMO-30D.</title>
        <authorList>
            <person name="Hameed A."/>
            <person name="Lin S.-Y."/>
            <person name="Shahina M."/>
            <person name="Lai W.-A."/>
            <person name="Young C.-C."/>
        </authorList>
    </citation>
    <scope>NUCLEOTIDE SEQUENCE [LARGE SCALE GENOMIC DNA]</scope>
    <source>
        <strain evidence="2 3">CC-AMO-30D</strain>
    </source>
</reference>
<evidence type="ECO:0000313" key="2">
    <source>
        <dbReference type="EMBL" id="THD67560.1"/>
    </source>
</evidence>
<protein>
    <submittedName>
        <fullName evidence="2">RES domain-containing protein</fullName>
    </submittedName>
</protein>
<proteinExistence type="predicted"/>
<dbReference type="AlphaFoldDB" id="A0A4S3LZK1"/>
<dbReference type="Pfam" id="PF08808">
    <property type="entry name" value="RES"/>
    <property type="match status" value="1"/>
</dbReference>
<name>A0A4S3LZK1_9FLAO</name>
<evidence type="ECO:0000259" key="1">
    <source>
        <dbReference type="SMART" id="SM00953"/>
    </source>
</evidence>
<dbReference type="Proteomes" id="UP000305939">
    <property type="component" value="Unassembled WGS sequence"/>
</dbReference>
<keyword evidence="3" id="KW-1185">Reference proteome</keyword>
<dbReference type="OrthoDB" id="9789501at2"/>
<dbReference type="InterPro" id="IPR014914">
    <property type="entry name" value="RES_dom"/>
</dbReference>
<dbReference type="RefSeq" id="WP_136335765.1">
    <property type="nucleotide sequence ID" value="NZ_QXMP01000005.1"/>
</dbReference>